<evidence type="ECO:0000313" key="2">
    <source>
        <dbReference type="Proteomes" id="UP000676967"/>
    </source>
</evidence>
<proteinExistence type="predicted"/>
<evidence type="ECO:0000313" key="1">
    <source>
        <dbReference type="EMBL" id="BCJ39730.1"/>
    </source>
</evidence>
<reference evidence="1 2" key="1">
    <citation type="submission" date="2020-08" db="EMBL/GenBank/DDBJ databases">
        <title>Whole genome shotgun sequence of Actinoplanes ianthinogenes NBRC 13996.</title>
        <authorList>
            <person name="Komaki H."/>
            <person name="Tamura T."/>
        </authorList>
    </citation>
    <scope>NUCLEOTIDE SEQUENCE [LARGE SCALE GENOMIC DNA]</scope>
    <source>
        <strain evidence="1 2">NBRC 13996</strain>
    </source>
</reference>
<dbReference type="RefSeq" id="WP_189335583.1">
    <property type="nucleotide sequence ID" value="NZ_AP023356.1"/>
</dbReference>
<organism evidence="1 2">
    <name type="scientific">Actinoplanes ianthinogenes</name>
    <dbReference type="NCBI Taxonomy" id="122358"/>
    <lineage>
        <taxon>Bacteria</taxon>
        <taxon>Bacillati</taxon>
        <taxon>Actinomycetota</taxon>
        <taxon>Actinomycetes</taxon>
        <taxon>Micromonosporales</taxon>
        <taxon>Micromonosporaceae</taxon>
        <taxon>Actinoplanes</taxon>
    </lineage>
</organism>
<accession>A0ABM7LKE3</accession>
<dbReference type="Proteomes" id="UP000676967">
    <property type="component" value="Chromosome"/>
</dbReference>
<sequence>MPNSSHVAAAARAGWGCVLLLTPESVLRIGGRPVPGPVLTRLARLLGARQLVQAAVLAGWPGAPVARGGAVVDVLHAATDLWYAVASPRHRPAALLDATIATALAVAGVAATRPRYARGTGLVRRRGSAGCGRTEMGS</sequence>
<name>A0ABM7LKE3_9ACTN</name>
<dbReference type="EMBL" id="AP023356">
    <property type="protein sequence ID" value="BCJ39730.1"/>
    <property type="molecule type" value="Genomic_DNA"/>
</dbReference>
<gene>
    <name evidence="1" type="ORF">Aiant_03870</name>
</gene>
<protein>
    <submittedName>
        <fullName evidence="1">Uncharacterized protein</fullName>
    </submittedName>
</protein>
<keyword evidence="2" id="KW-1185">Reference proteome</keyword>